<evidence type="ECO:0000313" key="2">
    <source>
        <dbReference type="EMBL" id="RWX43328.1"/>
    </source>
</evidence>
<comment type="caution">
    <text evidence="2">The sequence shown here is derived from an EMBL/GenBank/DDBJ whole genome shotgun (WGS) entry which is preliminary data.</text>
</comment>
<dbReference type="SUPFAM" id="SSF53850">
    <property type="entry name" value="Periplasmic binding protein-like II"/>
    <property type="match status" value="1"/>
</dbReference>
<name>A0A3S3QNV0_9BACT</name>
<accession>A0A3S3QNV0</accession>
<dbReference type="PANTHER" id="PTHR35841">
    <property type="entry name" value="PHOSPHONATES-BINDING PERIPLASMIC PROTEIN"/>
    <property type="match status" value="1"/>
</dbReference>
<evidence type="ECO:0000313" key="3">
    <source>
        <dbReference type="Proteomes" id="UP000287853"/>
    </source>
</evidence>
<sequence length="309" mass="34713">MKKIAQCILLLAAVLTLQACKSDDGDNSSAVSISNEKPLRFGFMICDSQKMSQERFAPFAAYLEEQLGRKVEMILKNTFEFESLIKNQEIDFFHVNSIVAVLLKEKYKADLLAIDIRGKNGYKATGTLIARKDSGIKTIEDMRGKSMVFGPALAPFGYMAQYALLLENNFDPETDFSSYTIPAGSAKHDKVIYGVEYEKYDVGAAPRIDLDRMVEENIINMDDYNIIAESDPMPYCTIGARAEVDPALKEQIKNISLNLKQDESAMVDGEVLKVLKRMLIDGFAPVVDSEYDAIREDLKQCNMPPYNKY</sequence>
<dbReference type="AlphaFoldDB" id="A0A3S3QNV0"/>
<protein>
    <submittedName>
        <fullName evidence="2">Phosphonate transport system substrate-binding protein</fullName>
    </submittedName>
</protein>
<dbReference type="EMBL" id="MTKO01000123">
    <property type="protein sequence ID" value="RWX43328.1"/>
    <property type="molecule type" value="Genomic_DNA"/>
</dbReference>
<feature type="chain" id="PRO_5018535904" evidence="1">
    <location>
        <begin position="20"/>
        <end position="309"/>
    </location>
</feature>
<proteinExistence type="predicted"/>
<keyword evidence="1" id="KW-0732">Signal</keyword>
<feature type="signal peptide" evidence="1">
    <location>
        <begin position="1"/>
        <end position="19"/>
    </location>
</feature>
<dbReference type="PANTHER" id="PTHR35841:SF1">
    <property type="entry name" value="PHOSPHONATES-BINDING PERIPLASMIC PROTEIN"/>
    <property type="match status" value="1"/>
</dbReference>
<reference evidence="2 3" key="1">
    <citation type="submission" date="2017-01" db="EMBL/GenBank/DDBJ databases">
        <title>The cable genome- insights into the physiology and evolution of filamentous bacteria capable of sulfide oxidation via long distance electron transfer.</title>
        <authorList>
            <person name="Schreiber L."/>
            <person name="Bjerg J.T."/>
            <person name="Boggild A."/>
            <person name="Van De Vossenberg J."/>
            <person name="Meysman F."/>
            <person name="Nielsen L.P."/>
            <person name="Schramm A."/>
            <person name="Kjeldsen K.U."/>
        </authorList>
    </citation>
    <scope>NUCLEOTIDE SEQUENCE [LARGE SCALE GENOMIC DNA]</scope>
    <source>
        <strain evidence="2">MCF</strain>
    </source>
</reference>
<keyword evidence="3" id="KW-1185">Reference proteome</keyword>
<dbReference type="Gene3D" id="3.40.190.10">
    <property type="entry name" value="Periplasmic binding protein-like II"/>
    <property type="match status" value="2"/>
</dbReference>
<organism evidence="2 3">
    <name type="scientific">Candidatus Electrothrix aarhusensis</name>
    <dbReference type="NCBI Taxonomy" id="1859131"/>
    <lineage>
        <taxon>Bacteria</taxon>
        <taxon>Pseudomonadati</taxon>
        <taxon>Thermodesulfobacteriota</taxon>
        <taxon>Desulfobulbia</taxon>
        <taxon>Desulfobulbales</taxon>
        <taxon>Desulfobulbaceae</taxon>
        <taxon>Candidatus Electrothrix</taxon>
    </lineage>
</organism>
<dbReference type="Proteomes" id="UP000287853">
    <property type="component" value="Unassembled WGS sequence"/>
</dbReference>
<gene>
    <name evidence="2" type="ORF">H206_02876</name>
</gene>
<evidence type="ECO:0000256" key="1">
    <source>
        <dbReference type="SAM" id="SignalP"/>
    </source>
</evidence>
<dbReference type="PROSITE" id="PS51257">
    <property type="entry name" value="PROKAR_LIPOPROTEIN"/>
    <property type="match status" value="1"/>
</dbReference>
<dbReference type="Pfam" id="PF12974">
    <property type="entry name" value="Phosphonate-bd"/>
    <property type="match status" value="1"/>
</dbReference>